<dbReference type="OrthoDB" id="2938467at2759"/>
<dbReference type="AlphaFoldDB" id="A0A8H6HR98"/>
<evidence type="ECO:0000313" key="1">
    <source>
        <dbReference type="EMBL" id="KAF6751271.1"/>
    </source>
</evidence>
<sequence length="367" mass="40803">MATEPFCRECRFYHAPSRIYDLHNDILHEILSYLPLSALAQLQRTSAHFAVLLAVKTHDSVDNLLQSFGLGNSEASSIATTANLEAHDEYDGAEDELTANTAVDFMETLRDCSSILVGLAPLRVLFPGIPQQRRLEIFCSWTDQYMVEALEERGYRKKEVLERCQVFKVLGYERNFGNPNTIGSACVMAKTVGEGDRKEILLVGCKGVTPVSLLTESPCTLLMTFISGEGLYCLYPRLASDSSGYFNLPDDDYVAWPGDIPVVNTLRDAGFLIEDAVEKIVAGHRCMVCSSCPSSIRTFPSPSDFAIEFNIVPHWKSMDTRSLASTIWRLKSCWTCPGLSQLMGFHSEILPGAKIQGVKTRIPYIFS</sequence>
<dbReference type="InterPro" id="IPR036047">
    <property type="entry name" value="F-box-like_dom_sf"/>
</dbReference>
<keyword evidence="2" id="KW-1185">Reference proteome</keyword>
<comment type="caution">
    <text evidence="1">The sequence shown here is derived from an EMBL/GenBank/DDBJ whole genome shotgun (WGS) entry which is preliminary data.</text>
</comment>
<protein>
    <recommendedName>
        <fullName evidence="3">F-box domain-containing protein</fullName>
    </recommendedName>
</protein>
<reference evidence="1 2" key="1">
    <citation type="submission" date="2020-07" db="EMBL/GenBank/DDBJ databases">
        <title>Comparative genomics of pyrophilous fungi reveals a link between fire events and developmental genes.</title>
        <authorList>
            <consortium name="DOE Joint Genome Institute"/>
            <person name="Steindorff A.S."/>
            <person name="Carver A."/>
            <person name="Calhoun S."/>
            <person name="Stillman K."/>
            <person name="Liu H."/>
            <person name="Lipzen A."/>
            <person name="Pangilinan J."/>
            <person name="Labutti K."/>
            <person name="Bruns T.D."/>
            <person name="Grigoriev I.V."/>
        </authorList>
    </citation>
    <scope>NUCLEOTIDE SEQUENCE [LARGE SCALE GENOMIC DNA]</scope>
    <source>
        <strain evidence="1 2">CBS 144469</strain>
    </source>
</reference>
<gene>
    <name evidence="1" type="ORF">DFP72DRAFT_1071472</name>
</gene>
<accession>A0A8H6HR98</accession>
<proteinExistence type="predicted"/>
<dbReference type="SUPFAM" id="SSF81383">
    <property type="entry name" value="F-box domain"/>
    <property type="match status" value="1"/>
</dbReference>
<dbReference type="Proteomes" id="UP000521943">
    <property type="component" value="Unassembled WGS sequence"/>
</dbReference>
<dbReference type="EMBL" id="JACGCI010000051">
    <property type="protein sequence ID" value="KAF6751271.1"/>
    <property type="molecule type" value="Genomic_DNA"/>
</dbReference>
<organism evidence="1 2">
    <name type="scientific">Ephemerocybe angulata</name>
    <dbReference type="NCBI Taxonomy" id="980116"/>
    <lineage>
        <taxon>Eukaryota</taxon>
        <taxon>Fungi</taxon>
        <taxon>Dikarya</taxon>
        <taxon>Basidiomycota</taxon>
        <taxon>Agaricomycotina</taxon>
        <taxon>Agaricomycetes</taxon>
        <taxon>Agaricomycetidae</taxon>
        <taxon>Agaricales</taxon>
        <taxon>Agaricineae</taxon>
        <taxon>Psathyrellaceae</taxon>
        <taxon>Ephemerocybe</taxon>
    </lineage>
</organism>
<evidence type="ECO:0008006" key="3">
    <source>
        <dbReference type="Google" id="ProtNLM"/>
    </source>
</evidence>
<evidence type="ECO:0000313" key="2">
    <source>
        <dbReference type="Proteomes" id="UP000521943"/>
    </source>
</evidence>
<name>A0A8H6HR98_9AGAR</name>